<dbReference type="Gramene" id="MELO3C017064.2.1">
    <property type="protein sequence ID" value="MELO3C017064.2.1"/>
    <property type="gene ID" value="MELO3C017064.2"/>
</dbReference>
<feature type="region of interest" description="Disordered" evidence="8">
    <location>
        <begin position="181"/>
        <end position="202"/>
    </location>
</feature>
<dbReference type="PROSITE" id="PS50217">
    <property type="entry name" value="BZIP"/>
    <property type="match status" value="1"/>
</dbReference>
<keyword evidence="11" id="KW-1185">Reference proteome</keyword>
<evidence type="ECO:0000259" key="9">
    <source>
        <dbReference type="PROSITE" id="PS50217"/>
    </source>
</evidence>
<dbReference type="GO" id="GO:0005634">
    <property type="term" value="C:nucleus"/>
    <property type="evidence" value="ECO:0007669"/>
    <property type="project" value="UniProtKB-SubCell"/>
</dbReference>
<organism evidence="11 12">
    <name type="scientific">Cucumis melo</name>
    <name type="common">Muskmelon</name>
    <dbReference type="NCBI Taxonomy" id="3656"/>
    <lineage>
        <taxon>Eukaryota</taxon>
        <taxon>Viridiplantae</taxon>
        <taxon>Streptophyta</taxon>
        <taxon>Embryophyta</taxon>
        <taxon>Tracheophyta</taxon>
        <taxon>Spermatophyta</taxon>
        <taxon>Magnoliopsida</taxon>
        <taxon>eudicotyledons</taxon>
        <taxon>Gunneridae</taxon>
        <taxon>Pentapetalae</taxon>
        <taxon>rosids</taxon>
        <taxon>fabids</taxon>
        <taxon>Cucurbitales</taxon>
        <taxon>Cucurbitaceae</taxon>
        <taxon>Benincaseae</taxon>
        <taxon>Cucumis</taxon>
    </lineage>
</organism>
<dbReference type="InParanoid" id="A0A1S3BWD7"/>
<evidence type="ECO:0000256" key="4">
    <source>
        <dbReference type="ARBA" id="ARBA00023015"/>
    </source>
</evidence>
<name>A0A1S3BWD7_CUCME</name>
<keyword evidence="4" id="KW-0805">Transcription regulation</keyword>
<comment type="subcellular location">
    <subcellularLocation>
        <location evidence="2">Endoplasmic reticulum membrane</location>
        <topology evidence="2">Single-pass membrane protein</topology>
    </subcellularLocation>
    <subcellularLocation>
        <location evidence="1">Nucleus</location>
    </subcellularLocation>
</comment>
<comment type="similarity">
    <text evidence="3">Belongs to the bZIP family.</text>
</comment>
<dbReference type="Pfam" id="PF00170">
    <property type="entry name" value="bZIP_1"/>
    <property type="match status" value="1"/>
</dbReference>
<dbReference type="Proteomes" id="UP001652600">
    <property type="component" value="Chromosome 7"/>
</dbReference>
<feature type="domain" description="BZIP" evidence="9">
    <location>
        <begin position="187"/>
        <end position="244"/>
    </location>
</feature>
<sequence>MEEDLQFSEYDDLSGQIDWNDFFDEFPEVEIPIVEDSASPDSISSWINHIENALLNDDEDNGLGLSLPTPTHDLCDSFLADVLVDSHEEPSVIDVDSNASDCGNDFTNSQKEDVHKVSPAAPTDDCCVSFMADVLADAHGRSSGVDAVVDVLSNASDCGDDSNNSQKEKVDAANIDESVGEDVGDAVSKKRRRQLRNRDAAVRSRERKKMYVKDLEMKSKFLEGECRRLGRLLQCYCAENQALRFSLQMGGASGVSLTKQESAVLLLESLLLGSLLWLMGTVCLFTLPRLPQSTLEPVPQERMENEGPGSAPLNGRENNNSIRSYSSLQTRRCKAARTRMKPSMFDAILGASSALIST</sequence>
<dbReference type="GO" id="GO:0005789">
    <property type="term" value="C:endoplasmic reticulum membrane"/>
    <property type="evidence" value="ECO:0007669"/>
    <property type="project" value="UniProtKB-SubCell"/>
</dbReference>
<dbReference type="Gene3D" id="1.20.5.170">
    <property type="match status" value="1"/>
</dbReference>
<evidence type="ECO:0000256" key="8">
    <source>
        <dbReference type="SAM" id="MobiDB-lite"/>
    </source>
</evidence>
<feature type="region of interest" description="Disordered" evidence="8">
    <location>
        <begin position="296"/>
        <end position="321"/>
    </location>
</feature>
<protein>
    <submittedName>
        <fullName evidence="12">BZIP transcription factor 60</fullName>
    </submittedName>
</protein>
<evidence type="ECO:0000256" key="6">
    <source>
        <dbReference type="ARBA" id="ARBA00023163"/>
    </source>
</evidence>
<keyword evidence="5" id="KW-0238">DNA-binding</keyword>
<evidence type="ECO:0000256" key="7">
    <source>
        <dbReference type="ARBA" id="ARBA00023242"/>
    </source>
</evidence>
<evidence type="ECO:0000256" key="1">
    <source>
        <dbReference type="ARBA" id="ARBA00004123"/>
    </source>
</evidence>
<dbReference type="PROSITE" id="PS00036">
    <property type="entry name" value="BZIP_BASIC"/>
    <property type="match status" value="1"/>
</dbReference>
<evidence type="ECO:0000313" key="10">
    <source>
        <dbReference type="EnsemblPlants" id="MELO3C017064.2.1"/>
    </source>
</evidence>
<dbReference type="GeneID" id="103493855"/>
<evidence type="ECO:0000313" key="12">
    <source>
        <dbReference type="RefSeq" id="XP_008453026.1"/>
    </source>
</evidence>
<dbReference type="eggNOG" id="KOG0017">
    <property type="taxonomic scope" value="Eukaryota"/>
</dbReference>
<dbReference type="RefSeq" id="XP_008453026.1">
    <property type="nucleotide sequence ID" value="XM_008454804.2"/>
</dbReference>
<dbReference type="CDD" id="cd14704">
    <property type="entry name" value="bZIP_HY5-like"/>
    <property type="match status" value="1"/>
</dbReference>
<evidence type="ECO:0000313" key="11">
    <source>
        <dbReference type="Proteomes" id="UP001652600"/>
    </source>
</evidence>
<dbReference type="PANTHER" id="PTHR47416:SF8">
    <property type="entry name" value="BASIC-LEUCINE ZIPPER TRANSCRIPTION FACTOR E-RELATED"/>
    <property type="match status" value="1"/>
</dbReference>
<dbReference type="GO" id="GO:0003700">
    <property type="term" value="F:DNA-binding transcription factor activity"/>
    <property type="evidence" value="ECO:0007669"/>
    <property type="project" value="InterPro"/>
</dbReference>
<dbReference type="SMART" id="SM00338">
    <property type="entry name" value="BRLZ"/>
    <property type="match status" value="1"/>
</dbReference>
<keyword evidence="7" id="KW-0539">Nucleus</keyword>
<dbReference type="EnsemblPlants" id="MELO3C017064.2.1">
    <property type="protein sequence ID" value="MELO3C017064.2.1"/>
    <property type="gene ID" value="MELO3C017064.2"/>
</dbReference>
<proteinExistence type="inferred from homology"/>
<evidence type="ECO:0000256" key="5">
    <source>
        <dbReference type="ARBA" id="ARBA00023125"/>
    </source>
</evidence>
<evidence type="ECO:0000256" key="2">
    <source>
        <dbReference type="ARBA" id="ARBA00004389"/>
    </source>
</evidence>
<dbReference type="OrthoDB" id="674948at2759"/>
<reference evidence="12" key="2">
    <citation type="submission" date="2025-04" db="UniProtKB">
        <authorList>
            <consortium name="RefSeq"/>
        </authorList>
    </citation>
    <scope>IDENTIFICATION</scope>
</reference>
<dbReference type="PANTHER" id="PTHR47416">
    <property type="entry name" value="BASIC-LEUCINE ZIPPER TRANSCRIPTION FACTOR F-RELATED"/>
    <property type="match status" value="1"/>
</dbReference>
<dbReference type="KEGG" id="cmo:103493855"/>
<keyword evidence="6" id="KW-0804">Transcription</keyword>
<dbReference type="InterPro" id="IPR046347">
    <property type="entry name" value="bZIP_sf"/>
</dbReference>
<evidence type="ECO:0000256" key="3">
    <source>
        <dbReference type="ARBA" id="ARBA00007163"/>
    </source>
</evidence>
<accession>A0A1S3BWD7</accession>
<dbReference type="SUPFAM" id="SSF57959">
    <property type="entry name" value="Leucine zipper domain"/>
    <property type="match status" value="1"/>
</dbReference>
<dbReference type="SMR" id="A0A1S3BWD7"/>
<dbReference type="GO" id="GO:0003677">
    <property type="term" value="F:DNA binding"/>
    <property type="evidence" value="ECO:0007669"/>
    <property type="project" value="UniProtKB-KW"/>
</dbReference>
<dbReference type="InterPro" id="IPR004827">
    <property type="entry name" value="bZIP"/>
</dbReference>
<dbReference type="AlphaFoldDB" id="A0A1S3BWD7"/>
<gene>
    <name evidence="12" type="primary">LOC103493855</name>
    <name evidence="10" type="synonym">103493855</name>
</gene>
<reference evidence="10" key="1">
    <citation type="submission" date="2023-03" db="UniProtKB">
        <authorList>
            <consortium name="EnsemblPlants"/>
        </authorList>
    </citation>
    <scope>IDENTIFICATION</scope>
</reference>